<dbReference type="AlphaFoldDB" id="A0A6A6ETR7"/>
<sequence length="59" mass="7142">YINKIFYSLLDNFYTTYLNNILIYFKDLLQYKEHIDIKKSEFTITRTKFLGLIISIKGI</sequence>
<accession>A0A6A6ETR7</accession>
<evidence type="ECO:0008006" key="3">
    <source>
        <dbReference type="Google" id="ProtNLM"/>
    </source>
</evidence>
<feature type="non-terminal residue" evidence="1">
    <location>
        <position position="1"/>
    </location>
</feature>
<name>A0A6A6ETR7_9PEZI</name>
<evidence type="ECO:0000313" key="2">
    <source>
        <dbReference type="Proteomes" id="UP000800200"/>
    </source>
</evidence>
<dbReference type="SUPFAM" id="SSF56672">
    <property type="entry name" value="DNA/RNA polymerases"/>
    <property type="match status" value="1"/>
</dbReference>
<gene>
    <name evidence="1" type="ORF">K469DRAFT_548226</name>
</gene>
<dbReference type="OrthoDB" id="3563554at2759"/>
<protein>
    <recommendedName>
        <fullName evidence="3">Reverse transcriptase domain-containing protein</fullName>
    </recommendedName>
</protein>
<dbReference type="EMBL" id="ML994612">
    <property type="protein sequence ID" value="KAF2194138.1"/>
    <property type="molecule type" value="Genomic_DNA"/>
</dbReference>
<dbReference type="Proteomes" id="UP000800200">
    <property type="component" value="Unassembled WGS sequence"/>
</dbReference>
<keyword evidence="2" id="KW-1185">Reference proteome</keyword>
<dbReference type="InterPro" id="IPR043502">
    <property type="entry name" value="DNA/RNA_pol_sf"/>
</dbReference>
<evidence type="ECO:0000313" key="1">
    <source>
        <dbReference type="EMBL" id="KAF2194138.1"/>
    </source>
</evidence>
<organism evidence="1 2">
    <name type="scientific">Zopfia rhizophila CBS 207.26</name>
    <dbReference type="NCBI Taxonomy" id="1314779"/>
    <lineage>
        <taxon>Eukaryota</taxon>
        <taxon>Fungi</taxon>
        <taxon>Dikarya</taxon>
        <taxon>Ascomycota</taxon>
        <taxon>Pezizomycotina</taxon>
        <taxon>Dothideomycetes</taxon>
        <taxon>Dothideomycetes incertae sedis</taxon>
        <taxon>Zopfiaceae</taxon>
        <taxon>Zopfia</taxon>
    </lineage>
</organism>
<proteinExistence type="predicted"/>
<reference evidence="1" key="1">
    <citation type="journal article" date="2020" name="Stud. Mycol.">
        <title>101 Dothideomycetes genomes: a test case for predicting lifestyles and emergence of pathogens.</title>
        <authorList>
            <person name="Haridas S."/>
            <person name="Albert R."/>
            <person name="Binder M."/>
            <person name="Bloem J."/>
            <person name="Labutti K."/>
            <person name="Salamov A."/>
            <person name="Andreopoulos B."/>
            <person name="Baker S."/>
            <person name="Barry K."/>
            <person name="Bills G."/>
            <person name="Bluhm B."/>
            <person name="Cannon C."/>
            <person name="Castanera R."/>
            <person name="Culley D."/>
            <person name="Daum C."/>
            <person name="Ezra D."/>
            <person name="Gonzalez J."/>
            <person name="Henrissat B."/>
            <person name="Kuo A."/>
            <person name="Liang C."/>
            <person name="Lipzen A."/>
            <person name="Lutzoni F."/>
            <person name="Magnuson J."/>
            <person name="Mondo S."/>
            <person name="Nolan M."/>
            <person name="Ohm R."/>
            <person name="Pangilinan J."/>
            <person name="Park H.-J."/>
            <person name="Ramirez L."/>
            <person name="Alfaro M."/>
            <person name="Sun H."/>
            <person name="Tritt A."/>
            <person name="Yoshinaga Y."/>
            <person name="Zwiers L.-H."/>
            <person name="Turgeon B."/>
            <person name="Goodwin S."/>
            <person name="Spatafora J."/>
            <person name="Crous P."/>
            <person name="Grigoriev I."/>
        </authorList>
    </citation>
    <scope>NUCLEOTIDE SEQUENCE</scope>
    <source>
        <strain evidence="1">CBS 207.26</strain>
    </source>
</reference>